<gene>
    <name evidence="2" type="ORF">PCANC_04703</name>
</gene>
<evidence type="ECO:0000256" key="1">
    <source>
        <dbReference type="SAM" id="MobiDB-lite"/>
    </source>
</evidence>
<feature type="compositionally biased region" description="Polar residues" evidence="1">
    <location>
        <begin position="7"/>
        <end position="20"/>
    </location>
</feature>
<proteinExistence type="predicted"/>
<sequence>MAWELQLGSSCNTTTENPKQMSAPREFVPAADATNHVTTTNEQTASASHPSPSGFLCLDFSTTLQKETQSQKKNVRPAQPCVCRRCNPTATSD</sequence>
<dbReference type="Proteomes" id="UP000235388">
    <property type="component" value="Unassembled WGS sequence"/>
</dbReference>
<accession>A0A2N5W1T0</accession>
<feature type="region of interest" description="Disordered" evidence="1">
    <location>
        <begin position="1"/>
        <end position="24"/>
    </location>
</feature>
<evidence type="ECO:0000313" key="3">
    <source>
        <dbReference type="Proteomes" id="UP000235388"/>
    </source>
</evidence>
<dbReference type="AlphaFoldDB" id="A0A2N5W1T0"/>
<dbReference type="EMBL" id="PGCJ01000024">
    <property type="protein sequence ID" value="PLW56152.1"/>
    <property type="molecule type" value="Genomic_DNA"/>
</dbReference>
<protein>
    <submittedName>
        <fullName evidence="2">Uncharacterized protein</fullName>
    </submittedName>
</protein>
<organism evidence="2 3">
    <name type="scientific">Puccinia coronata f. sp. avenae</name>
    <dbReference type="NCBI Taxonomy" id="200324"/>
    <lineage>
        <taxon>Eukaryota</taxon>
        <taxon>Fungi</taxon>
        <taxon>Dikarya</taxon>
        <taxon>Basidiomycota</taxon>
        <taxon>Pucciniomycotina</taxon>
        <taxon>Pucciniomycetes</taxon>
        <taxon>Pucciniales</taxon>
        <taxon>Pucciniaceae</taxon>
        <taxon>Puccinia</taxon>
    </lineage>
</organism>
<comment type="caution">
    <text evidence="2">The sequence shown here is derived from an EMBL/GenBank/DDBJ whole genome shotgun (WGS) entry which is preliminary data.</text>
</comment>
<reference evidence="2 3" key="1">
    <citation type="submission" date="2017-11" db="EMBL/GenBank/DDBJ databases">
        <title>De novo assembly and phasing of dikaryotic genomes from two isolates of Puccinia coronata f. sp. avenae, the causal agent of oat crown rust.</title>
        <authorList>
            <person name="Miller M.E."/>
            <person name="Zhang Y."/>
            <person name="Omidvar V."/>
            <person name="Sperschneider J."/>
            <person name="Schwessinger B."/>
            <person name="Raley C."/>
            <person name="Palmer J.M."/>
            <person name="Garnica D."/>
            <person name="Upadhyaya N."/>
            <person name="Rathjen J."/>
            <person name="Taylor J.M."/>
            <person name="Park R.F."/>
            <person name="Dodds P.N."/>
            <person name="Hirsch C.D."/>
            <person name="Kianian S.F."/>
            <person name="Figueroa M."/>
        </authorList>
    </citation>
    <scope>NUCLEOTIDE SEQUENCE [LARGE SCALE GENOMIC DNA]</scope>
    <source>
        <strain evidence="2">12NC29</strain>
    </source>
</reference>
<name>A0A2N5W1T0_9BASI</name>
<evidence type="ECO:0000313" key="2">
    <source>
        <dbReference type="EMBL" id="PLW56152.1"/>
    </source>
</evidence>
<keyword evidence="3" id="KW-1185">Reference proteome</keyword>